<evidence type="ECO:0000313" key="6">
    <source>
        <dbReference type="EMBL" id="OLA39625.1"/>
    </source>
</evidence>
<dbReference type="GO" id="GO:0051191">
    <property type="term" value="P:prosthetic group biosynthetic process"/>
    <property type="evidence" value="ECO:0007669"/>
    <property type="project" value="TreeGrafter"/>
</dbReference>
<evidence type="ECO:0000313" key="7">
    <source>
        <dbReference type="Proteomes" id="UP000186777"/>
    </source>
</evidence>
<dbReference type="InterPro" id="IPR002736">
    <property type="entry name" value="CitG"/>
</dbReference>
<keyword evidence="3" id="KW-0808">Transferase</keyword>
<dbReference type="GO" id="GO:0046917">
    <property type="term" value="F:triphosphoribosyl-dephospho-CoA synthase activity"/>
    <property type="evidence" value="ECO:0007669"/>
    <property type="project" value="UniProtKB-EC"/>
</dbReference>
<dbReference type="PANTHER" id="PTHR30201:SF2">
    <property type="entry name" value="2-(5''-TRIPHOSPHORIBOSYL)-3'-DEPHOSPHOCOENZYME-A SYNTHASE"/>
    <property type="match status" value="1"/>
</dbReference>
<dbReference type="EMBL" id="MNTG01000001">
    <property type="protein sequence ID" value="OLA39625.1"/>
    <property type="molecule type" value="Genomic_DNA"/>
</dbReference>
<evidence type="ECO:0000256" key="5">
    <source>
        <dbReference type="ARBA" id="ARBA00022840"/>
    </source>
</evidence>
<organism evidence="6 7">
    <name type="scientific">Phascolarctobacterium succinatutens</name>
    <dbReference type="NCBI Taxonomy" id="626940"/>
    <lineage>
        <taxon>Bacteria</taxon>
        <taxon>Bacillati</taxon>
        <taxon>Bacillota</taxon>
        <taxon>Negativicutes</taxon>
        <taxon>Acidaminococcales</taxon>
        <taxon>Acidaminococcaceae</taxon>
        <taxon>Phascolarctobacterium</taxon>
    </lineage>
</organism>
<dbReference type="AlphaFoldDB" id="A0A1Q6RB94"/>
<sequence length="283" mass="30914">MQKVGQYLTQAILLEVSTHPKPGLVTRLSNGAHKDMSIFTFMMSSAVLSKAFNDLQDIGQAHRGTLAELFCKLRSYGVGAEAELLRVTKGVNTQRGILFAGGIVSAVSGYAMNMGLSRDALLPLIKEMAAGLVARELKNLDHAAMTAGEKLYYKYGITGIRGEVENGFPSVVNYGLPALEDAFDKGATINDALVHALIALMTVVEDSNVIWRTDYDTLLEVQRIAKNILSLGSVFAEKGRMAIAETERYFLQRHISPGGSADLLSVTITLYLLEHKEFPRDIF</sequence>
<gene>
    <name evidence="6" type="ORF">BHW43_01235</name>
</gene>
<dbReference type="STRING" id="626940.BHW43_01235"/>
<evidence type="ECO:0000256" key="1">
    <source>
        <dbReference type="ARBA" id="ARBA00001210"/>
    </source>
</evidence>
<dbReference type="Pfam" id="PF01874">
    <property type="entry name" value="CitG"/>
    <property type="match status" value="1"/>
</dbReference>
<dbReference type="Proteomes" id="UP000186777">
    <property type="component" value="Unassembled WGS sequence"/>
</dbReference>
<comment type="caution">
    <text evidence="6">The sequence shown here is derived from an EMBL/GenBank/DDBJ whole genome shotgun (WGS) entry which is preliminary data.</text>
</comment>
<dbReference type="Gene3D" id="1.10.4200.10">
    <property type="entry name" value="Triphosphoribosyl-dephospho-CoA protein"/>
    <property type="match status" value="1"/>
</dbReference>
<protein>
    <recommendedName>
        <fullName evidence="2">triphosphoribosyl-dephospho-CoA synthase</fullName>
        <ecNumber evidence="2">2.4.2.52</ecNumber>
    </recommendedName>
</protein>
<dbReference type="GO" id="GO:0005524">
    <property type="term" value="F:ATP binding"/>
    <property type="evidence" value="ECO:0007669"/>
    <property type="project" value="UniProtKB-KW"/>
</dbReference>
<evidence type="ECO:0000256" key="3">
    <source>
        <dbReference type="ARBA" id="ARBA00022679"/>
    </source>
</evidence>
<keyword evidence="4" id="KW-0547">Nucleotide-binding</keyword>
<dbReference type="PANTHER" id="PTHR30201">
    <property type="entry name" value="TRIPHOSPHORIBOSYL-DEPHOSPHO-COA SYNTHASE"/>
    <property type="match status" value="1"/>
</dbReference>
<name>A0A1Q6RB94_9FIRM</name>
<reference evidence="6 7" key="1">
    <citation type="journal article" date="2016" name="Nat. Biotechnol.">
        <title>Measurement of bacterial replication rates in microbial communities.</title>
        <authorList>
            <person name="Brown C.T."/>
            <person name="Olm M.R."/>
            <person name="Thomas B.C."/>
            <person name="Banfield J.F."/>
        </authorList>
    </citation>
    <scope>NUCLEOTIDE SEQUENCE [LARGE SCALE GENOMIC DNA]</scope>
    <source>
        <strain evidence="6">46_33</strain>
    </source>
</reference>
<keyword evidence="5" id="KW-0067">ATP-binding</keyword>
<dbReference type="EC" id="2.4.2.52" evidence="2"/>
<evidence type="ECO:0000256" key="4">
    <source>
        <dbReference type="ARBA" id="ARBA00022741"/>
    </source>
</evidence>
<accession>A0A1Q6RB94</accession>
<comment type="catalytic activity">
    <reaction evidence="1">
        <text>3'-dephospho-CoA + ATP = 2'-(5''-triphospho-alpha-D-ribosyl)-3'-dephospho-CoA + adenine</text>
        <dbReference type="Rhea" id="RHEA:15117"/>
        <dbReference type="ChEBI" id="CHEBI:16708"/>
        <dbReference type="ChEBI" id="CHEBI:30616"/>
        <dbReference type="ChEBI" id="CHEBI:57328"/>
        <dbReference type="ChEBI" id="CHEBI:61378"/>
        <dbReference type="EC" id="2.4.2.52"/>
    </reaction>
</comment>
<evidence type="ECO:0000256" key="2">
    <source>
        <dbReference type="ARBA" id="ARBA00012074"/>
    </source>
</evidence>
<proteinExistence type="predicted"/>